<evidence type="ECO:0000259" key="7">
    <source>
        <dbReference type="PROSITE" id="PS51093"/>
    </source>
</evidence>
<feature type="domain" description="PTS EIIA type-1" evidence="7">
    <location>
        <begin position="23"/>
        <end position="127"/>
    </location>
</feature>
<keyword evidence="2" id="KW-0813">Transport</keyword>
<dbReference type="AlphaFoldDB" id="A0A8I0G9M1"/>
<protein>
    <submittedName>
        <fullName evidence="8">PTS glucose transporter subunit IIA</fullName>
    </submittedName>
</protein>
<keyword evidence="9" id="KW-1185">Reference proteome</keyword>
<evidence type="ECO:0000313" key="8">
    <source>
        <dbReference type="EMBL" id="MBD3689699.1"/>
    </source>
</evidence>
<evidence type="ECO:0000256" key="3">
    <source>
        <dbReference type="ARBA" id="ARBA00022597"/>
    </source>
</evidence>
<comment type="subcellular location">
    <subcellularLocation>
        <location evidence="1">Cytoplasm</location>
    </subcellularLocation>
</comment>
<comment type="caution">
    <text evidence="8">The sequence shown here is derived from an EMBL/GenBank/DDBJ whole genome shotgun (WGS) entry which is preliminary data.</text>
</comment>
<dbReference type="Gene3D" id="2.70.70.10">
    <property type="entry name" value="Glucose Permease (Domain IIA)"/>
    <property type="match status" value="1"/>
</dbReference>
<evidence type="ECO:0000313" key="9">
    <source>
        <dbReference type="Proteomes" id="UP000627538"/>
    </source>
</evidence>
<dbReference type="GO" id="GO:0016301">
    <property type="term" value="F:kinase activity"/>
    <property type="evidence" value="ECO:0007669"/>
    <property type="project" value="UniProtKB-KW"/>
</dbReference>
<dbReference type="RefSeq" id="WP_191071727.1">
    <property type="nucleotide sequence ID" value="NZ_CP060506.1"/>
</dbReference>
<proteinExistence type="predicted"/>
<dbReference type="PANTHER" id="PTHR45008:SF1">
    <property type="entry name" value="PTS SYSTEM GLUCOSE-SPECIFIC EIIA COMPONENT"/>
    <property type="match status" value="1"/>
</dbReference>
<evidence type="ECO:0000256" key="4">
    <source>
        <dbReference type="ARBA" id="ARBA00022679"/>
    </source>
</evidence>
<dbReference type="PANTHER" id="PTHR45008">
    <property type="entry name" value="PTS SYSTEM GLUCOSE-SPECIFIC EIIA COMPONENT"/>
    <property type="match status" value="1"/>
</dbReference>
<organism evidence="8 9">
    <name type="scientific">Nanchangia anserum</name>
    <dbReference type="NCBI Taxonomy" id="2692125"/>
    <lineage>
        <taxon>Bacteria</taxon>
        <taxon>Bacillati</taxon>
        <taxon>Actinomycetota</taxon>
        <taxon>Actinomycetes</taxon>
        <taxon>Actinomycetales</taxon>
        <taxon>Actinomycetaceae</taxon>
        <taxon>Nanchangia</taxon>
    </lineage>
</organism>
<keyword evidence="5" id="KW-0598">Phosphotransferase system</keyword>
<dbReference type="PROSITE" id="PS00371">
    <property type="entry name" value="PTS_EIIA_TYPE_1_HIS"/>
    <property type="match status" value="1"/>
</dbReference>
<evidence type="ECO:0000256" key="5">
    <source>
        <dbReference type="ARBA" id="ARBA00022683"/>
    </source>
</evidence>
<evidence type="ECO:0000256" key="1">
    <source>
        <dbReference type="ARBA" id="ARBA00004496"/>
    </source>
</evidence>
<dbReference type="NCBIfam" id="TIGR00830">
    <property type="entry name" value="PTBA"/>
    <property type="match status" value="1"/>
</dbReference>
<evidence type="ECO:0000256" key="6">
    <source>
        <dbReference type="ARBA" id="ARBA00022777"/>
    </source>
</evidence>
<dbReference type="InterPro" id="IPR001127">
    <property type="entry name" value="PTS_EIIA_1_perm"/>
</dbReference>
<dbReference type="Pfam" id="PF00358">
    <property type="entry name" value="PTS_EIIA_1"/>
    <property type="match status" value="1"/>
</dbReference>
<dbReference type="SUPFAM" id="SSF51261">
    <property type="entry name" value="Duplicated hybrid motif"/>
    <property type="match status" value="1"/>
</dbReference>
<keyword evidence="3 8" id="KW-0762">Sugar transport</keyword>
<dbReference type="Proteomes" id="UP000627538">
    <property type="component" value="Unassembled WGS sequence"/>
</dbReference>
<name>A0A8I0G9M1_9ACTO</name>
<keyword evidence="4" id="KW-0808">Transferase</keyword>
<dbReference type="InterPro" id="IPR050890">
    <property type="entry name" value="PTS_EIIA_component"/>
</dbReference>
<dbReference type="InterPro" id="IPR011055">
    <property type="entry name" value="Dup_hybrid_motif"/>
</dbReference>
<dbReference type="PROSITE" id="PS51093">
    <property type="entry name" value="PTS_EIIA_TYPE_1"/>
    <property type="match status" value="1"/>
</dbReference>
<dbReference type="GO" id="GO:0009401">
    <property type="term" value="P:phosphoenolpyruvate-dependent sugar phosphotransferase system"/>
    <property type="evidence" value="ECO:0007669"/>
    <property type="project" value="UniProtKB-KW"/>
</dbReference>
<gene>
    <name evidence="8" type="ORF">H8R10_05600</name>
</gene>
<reference evidence="8 9" key="1">
    <citation type="submission" date="2020-08" db="EMBL/GenBank/DDBJ databases">
        <title>Winkia gen. nov., sp. nov., isolated from faeces of the Anser albifrons in China.</title>
        <authorList>
            <person name="Liu Q."/>
        </authorList>
    </citation>
    <scope>NUCLEOTIDE SEQUENCE [LARGE SCALE GENOMIC DNA]</scope>
    <source>
        <strain evidence="8 9">C62</strain>
    </source>
</reference>
<evidence type="ECO:0000256" key="2">
    <source>
        <dbReference type="ARBA" id="ARBA00022448"/>
    </source>
</evidence>
<sequence>MSDADVILAPLSGTIHPLSDVPDPVFARGMVGPGLAIAPTGEGDVDAVAPLSGTIAKIHPHAFIVCASGVNVLVHLGLDTVKLDGEGFTVHAATGDEVEAGQPLITWNPRDIEARGLSAICPVIFMETIAAIEHLVGDGEQVSGGAPLARATR</sequence>
<dbReference type="GO" id="GO:0005737">
    <property type="term" value="C:cytoplasm"/>
    <property type="evidence" value="ECO:0007669"/>
    <property type="project" value="UniProtKB-SubCell"/>
</dbReference>
<accession>A0A8I0G9M1</accession>
<keyword evidence="6" id="KW-0418">Kinase</keyword>
<dbReference type="EMBL" id="JACRUO010000001">
    <property type="protein sequence ID" value="MBD3689699.1"/>
    <property type="molecule type" value="Genomic_DNA"/>
</dbReference>